<evidence type="ECO:0000256" key="4">
    <source>
        <dbReference type="ARBA" id="ARBA00022692"/>
    </source>
</evidence>
<dbReference type="Pfam" id="PF05977">
    <property type="entry name" value="MFS_3"/>
    <property type="match status" value="1"/>
</dbReference>
<reference evidence="9" key="1">
    <citation type="submission" date="2018-12" db="EMBL/GenBank/DDBJ databases">
        <title>Tengunoibacter tsumagoiensis gen. nov., sp. nov., Dictyobacter kobayashii sp. nov., D. alpinus sp. nov., and D. joshuensis sp. nov. and description of Dictyobacteraceae fam. nov. within the order Ktedonobacterales isolated from Tengu-no-mugimeshi.</title>
        <authorList>
            <person name="Wang C.M."/>
            <person name="Zheng Y."/>
            <person name="Sakai Y."/>
            <person name="Toyoda A."/>
            <person name="Minakuchi Y."/>
            <person name="Abe K."/>
            <person name="Yokota A."/>
            <person name="Yabe S."/>
        </authorList>
    </citation>
    <scope>NUCLEOTIDE SEQUENCE [LARGE SCALE GENOMIC DNA]</scope>
    <source>
        <strain evidence="9">S-27</strain>
    </source>
</reference>
<feature type="transmembrane region" description="Helical" evidence="7">
    <location>
        <begin position="101"/>
        <end position="124"/>
    </location>
</feature>
<organism evidence="8 9">
    <name type="scientific">Dictyobacter aurantiacus</name>
    <dbReference type="NCBI Taxonomy" id="1936993"/>
    <lineage>
        <taxon>Bacteria</taxon>
        <taxon>Bacillati</taxon>
        <taxon>Chloroflexota</taxon>
        <taxon>Ktedonobacteria</taxon>
        <taxon>Ktedonobacterales</taxon>
        <taxon>Dictyobacteraceae</taxon>
        <taxon>Dictyobacter</taxon>
    </lineage>
</organism>
<dbReference type="PANTHER" id="PTHR23513:SF6">
    <property type="entry name" value="MAJOR FACILITATOR SUPERFAMILY ASSOCIATED DOMAIN-CONTAINING PROTEIN"/>
    <property type="match status" value="1"/>
</dbReference>
<evidence type="ECO:0000313" key="8">
    <source>
        <dbReference type="EMBL" id="GCE10036.1"/>
    </source>
</evidence>
<feature type="transmembrane region" description="Helical" evidence="7">
    <location>
        <begin position="385"/>
        <end position="404"/>
    </location>
</feature>
<dbReference type="PANTHER" id="PTHR23513">
    <property type="entry name" value="INTEGRAL MEMBRANE EFFLUX PROTEIN-RELATED"/>
    <property type="match status" value="1"/>
</dbReference>
<evidence type="ECO:0000256" key="5">
    <source>
        <dbReference type="ARBA" id="ARBA00022989"/>
    </source>
</evidence>
<gene>
    <name evidence="8" type="ORF">KDAU_73650</name>
</gene>
<keyword evidence="3" id="KW-1003">Cell membrane</keyword>
<evidence type="ECO:0000256" key="1">
    <source>
        <dbReference type="ARBA" id="ARBA00004651"/>
    </source>
</evidence>
<dbReference type="CDD" id="cd06173">
    <property type="entry name" value="MFS_MefA_like"/>
    <property type="match status" value="1"/>
</dbReference>
<keyword evidence="4 7" id="KW-0812">Transmembrane</keyword>
<feature type="transmembrane region" description="Helical" evidence="7">
    <location>
        <begin position="266"/>
        <end position="288"/>
    </location>
</feature>
<keyword evidence="9" id="KW-1185">Reference proteome</keyword>
<keyword evidence="6 7" id="KW-0472">Membrane</keyword>
<feature type="transmembrane region" description="Helical" evidence="7">
    <location>
        <begin position="320"/>
        <end position="339"/>
    </location>
</feature>
<dbReference type="AlphaFoldDB" id="A0A401ZTB2"/>
<comment type="subcellular location">
    <subcellularLocation>
        <location evidence="1">Cell membrane</location>
        <topology evidence="1">Multi-pass membrane protein</topology>
    </subcellularLocation>
</comment>
<proteinExistence type="predicted"/>
<keyword evidence="5 7" id="KW-1133">Transmembrane helix</keyword>
<feature type="transmembrane region" description="Helical" evidence="7">
    <location>
        <begin position="57"/>
        <end position="81"/>
    </location>
</feature>
<sequence>MKSTIMKDETNRVSRVALWRNHAFMLLWSGQAVSSLGTTITQTAYPLLVWDLSHSAALVGLVGGLGTLPYILLSLIVGALVDRWDRKHLMVLCDTGRTLNLASVLVMMALGRLTVVQICANTLIEGTFYVFFNLAEASCLPRVVSKEQIPLATSQNETTTGATVLVGPALGGALYTLSGFVPFLADAVSYVVSVITLSFIKVSFQEKREAQKQRKLLVEIREGLVWLWHQPLIRYIAFLTGGCNFVGAGLLPILLVLVKQQHGSSLLYGTILTIGGVGAIVGSLLGAPIQKRYRFGPVIICLIWFEAVCFPLYAIAPNPFLLGVISACLFVSGPIYNVVQFSYRITLIPDELQGRVNSVFRLLAFGFQPFGFALTGLVIQWFGVISAILFLSACALFLAILTSVNKHVIHAGA</sequence>
<evidence type="ECO:0000256" key="6">
    <source>
        <dbReference type="ARBA" id="ARBA00023136"/>
    </source>
</evidence>
<dbReference type="RefSeq" id="WP_126603006.1">
    <property type="nucleotide sequence ID" value="NZ_BIFQ01000002.1"/>
</dbReference>
<evidence type="ECO:0000256" key="3">
    <source>
        <dbReference type="ARBA" id="ARBA00022475"/>
    </source>
</evidence>
<dbReference type="EMBL" id="BIFQ01000002">
    <property type="protein sequence ID" value="GCE10036.1"/>
    <property type="molecule type" value="Genomic_DNA"/>
</dbReference>
<name>A0A401ZTB2_9CHLR</name>
<protein>
    <submittedName>
        <fullName evidence="8">MFS transporter</fullName>
    </submittedName>
</protein>
<dbReference type="InterPro" id="IPR010290">
    <property type="entry name" value="TM_effector"/>
</dbReference>
<evidence type="ECO:0000313" key="9">
    <source>
        <dbReference type="Proteomes" id="UP000287224"/>
    </source>
</evidence>
<comment type="caution">
    <text evidence="8">The sequence shown here is derived from an EMBL/GenBank/DDBJ whole genome shotgun (WGS) entry which is preliminary data.</text>
</comment>
<dbReference type="Proteomes" id="UP000287224">
    <property type="component" value="Unassembled WGS sequence"/>
</dbReference>
<dbReference type="OrthoDB" id="142509at2"/>
<keyword evidence="2" id="KW-0813">Transport</keyword>
<feature type="transmembrane region" description="Helical" evidence="7">
    <location>
        <begin position="295"/>
        <end position="314"/>
    </location>
</feature>
<dbReference type="SUPFAM" id="SSF103473">
    <property type="entry name" value="MFS general substrate transporter"/>
    <property type="match status" value="1"/>
</dbReference>
<feature type="transmembrane region" description="Helical" evidence="7">
    <location>
        <begin position="21"/>
        <end position="45"/>
    </location>
</feature>
<dbReference type="GO" id="GO:0005886">
    <property type="term" value="C:plasma membrane"/>
    <property type="evidence" value="ECO:0007669"/>
    <property type="project" value="UniProtKB-SubCell"/>
</dbReference>
<accession>A0A401ZTB2</accession>
<evidence type="ECO:0000256" key="2">
    <source>
        <dbReference type="ARBA" id="ARBA00022448"/>
    </source>
</evidence>
<feature type="transmembrane region" description="Helical" evidence="7">
    <location>
        <begin position="232"/>
        <end position="254"/>
    </location>
</feature>
<dbReference type="Gene3D" id="1.20.1250.20">
    <property type="entry name" value="MFS general substrate transporter like domains"/>
    <property type="match status" value="1"/>
</dbReference>
<evidence type="ECO:0000256" key="7">
    <source>
        <dbReference type="SAM" id="Phobius"/>
    </source>
</evidence>
<feature type="transmembrane region" description="Helical" evidence="7">
    <location>
        <begin position="359"/>
        <end position="379"/>
    </location>
</feature>
<feature type="transmembrane region" description="Helical" evidence="7">
    <location>
        <begin position="180"/>
        <end position="204"/>
    </location>
</feature>
<dbReference type="InterPro" id="IPR036259">
    <property type="entry name" value="MFS_trans_sf"/>
</dbReference>